<keyword evidence="2" id="KW-1185">Reference proteome</keyword>
<comment type="caution">
    <text evidence="1">The sequence shown here is derived from an EMBL/GenBank/DDBJ whole genome shotgun (WGS) entry which is preliminary data.</text>
</comment>
<protein>
    <submittedName>
        <fullName evidence="1">Uncharacterized protein</fullName>
    </submittedName>
</protein>
<accession>A0A4Y2AJJ6</accession>
<dbReference type="Proteomes" id="UP000499080">
    <property type="component" value="Unassembled WGS sequence"/>
</dbReference>
<reference evidence="1 2" key="1">
    <citation type="journal article" date="2019" name="Sci. Rep.">
        <title>Orb-weaving spider Araneus ventricosus genome elucidates the spidroin gene catalogue.</title>
        <authorList>
            <person name="Kono N."/>
            <person name="Nakamura H."/>
            <person name="Ohtoshi R."/>
            <person name="Moran D.A.P."/>
            <person name="Shinohara A."/>
            <person name="Yoshida Y."/>
            <person name="Fujiwara M."/>
            <person name="Mori M."/>
            <person name="Tomita M."/>
            <person name="Arakawa K."/>
        </authorList>
    </citation>
    <scope>NUCLEOTIDE SEQUENCE [LARGE SCALE GENOMIC DNA]</scope>
</reference>
<dbReference type="AlphaFoldDB" id="A0A4Y2AJJ6"/>
<proteinExistence type="predicted"/>
<organism evidence="1 2">
    <name type="scientific">Araneus ventricosus</name>
    <name type="common">Orbweaver spider</name>
    <name type="synonym">Epeira ventricosa</name>
    <dbReference type="NCBI Taxonomy" id="182803"/>
    <lineage>
        <taxon>Eukaryota</taxon>
        <taxon>Metazoa</taxon>
        <taxon>Ecdysozoa</taxon>
        <taxon>Arthropoda</taxon>
        <taxon>Chelicerata</taxon>
        <taxon>Arachnida</taxon>
        <taxon>Araneae</taxon>
        <taxon>Araneomorphae</taxon>
        <taxon>Entelegynae</taxon>
        <taxon>Araneoidea</taxon>
        <taxon>Araneidae</taxon>
        <taxon>Araneus</taxon>
    </lineage>
</organism>
<evidence type="ECO:0000313" key="2">
    <source>
        <dbReference type="Proteomes" id="UP000499080"/>
    </source>
</evidence>
<evidence type="ECO:0000313" key="1">
    <source>
        <dbReference type="EMBL" id="GBL79797.1"/>
    </source>
</evidence>
<gene>
    <name evidence="1" type="ORF">AVEN_28875_1</name>
</gene>
<name>A0A4Y2AJJ6_ARAVE</name>
<sequence>MFSPSVCIVRRKTVREIKLIGSELCHFFLEIPIRTECKLWEVGRSFDKGSLLVVVYSGPDHYRWGILHLERIIADFFSPFRFAGMPVSRQPFFSQSILLTRNICFDII</sequence>
<dbReference type="EMBL" id="BGPR01000020">
    <property type="protein sequence ID" value="GBL79797.1"/>
    <property type="molecule type" value="Genomic_DNA"/>
</dbReference>